<dbReference type="AlphaFoldDB" id="A0A243RRU2"/>
<keyword evidence="3" id="KW-1185">Reference proteome</keyword>
<evidence type="ECO:0000313" key="2">
    <source>
        <dbReference type="EMBL" id="OUC97760.1"/>
    </source>
</evidence>
<organism evidence="2 3">
    <name type="scientific">Streptomyces swartbergensis</name>
    <dbReference type="NCBI Taxonomy" id="487165"/>
    <lineage>
        <taxon>Bacteria</taxon>
        <taxon>Bacillati</taxon>
        <taxon>Actinomycetota</taxon>
        <taxon>Actinomycetes</taxon>
        <taxon>Kitasatosporales</taxon>
        <taxon>Streptomycetaceae</taxon>
        <taxon>Streptomyces</taxon>
    </lineage>
</organism>
<protein>
    <submittedName>
        <fullName evidence="2">Tat pathway signal protein</fullName>
    </submittedName>
</protein>
<evidence type="ECO:0000256" key="1">
    <source>
        <dbReference type="SAM" id="SignalP"/>
    </source>
</evidence>
<keyword evidence="1" id="KW-0732">Signal</keyword>
<dbReference type="EMBL" id="NGFN01000241">
    <property type="protein sequence ID" value="OUC97760.1"/>
    <property type="molecule type" value="Genomic_DNA"/>
</dbReference>
<evidence type="ECO:0000313" key="3">
    <source>
        <dbReference type="Proteomes" id="UP000195105"/>
    </source>
</evidence>
<reference evidence="2 3" key="1">
    <citation type="submission" date="2017-05" db="EMBL/GenBank/DDBJ databases">
        <title>Biotechnological potential of actinobacteria isolated from South African environments.</title>
        <authorList>
            <person name="Le Roes-Hill M."/>
            <person name="Prins A."/>
            <person name="Durrell K.A."/>
        </authorList>
    </citation>
    <scope>NUCLEOTIDE SEQUENCE [LARGE SCALE GENOMIC DNA]</scope>
    <source>
        <strain evidence="2 3">HMC13</strain>
    </source>
</reference>
<sequence>MHFHGGRSRAVAVITGAALAVTLGLGASPASAKASDGWVRGYDKYSDDWDDEGVLSNGPGGHTNSNATCLWQKIMWAEGVKFKINNVSQQFTRNMIDGNFGLNTNRATRNLQATWDLSPDGEVGGGTFGRAADNLYKESGSTDRGERLVLGYKGKVHTFTLIRNAEGKYVFKDRYDDWRQAGYDYHSCG</sequence>
<feature type="signal peptide" evidence="1">
    <location>
        <begin position="1"/>
        <end position="32"/>
    </location>
</feature>
<dbReference type="Proteomes" id="UP000195105">
    <property type="component" value="Unassembled WGS sequence"/>
</dbReference>
<proteinExistence type="predicted"/>
<accession>A0A243RRU2</accession>
<gene>
    <name evidence="2" type="ORF">CA983_30120</name>
</gene>
<feature type="chain" id="PRO_5039208990" evidence="1">
    <location>
        <begin position="33"/>
        <end position="189"/>
    </location>
</feature>
<comment type="caution">
    <text evidence="2">The sequence shown here is derived from an EMBL/GenBank/DDBJ whole genome shotgun (WGS) entry which is preliminary data.</text>
</comment>
<name>A0A243RRU2_9ACTN</name>